<keyword evidence="1" id="KW-0378">Hydrolase</keyword>
<evidence type="ECO:0000313" key="3">
    <source>
        <dbReference type="EMBL" id="MPL65696.1"/>
    </source>
</evidence>
<dbReference type="EMBL" id="VSSQ01000029">
    <property type="protein sequence ID" value="MPL65696.1"/>
    <property type="molecule type" value="Genomic_DNA"/>
</dbReference>
<name>A0A644TFF2_9ZZZZ</name>
<sequence>MYRMILSLLLALLLLPQLVLAAPANSNKALSSTPAVQIPVFKSERALAKVQGLSKLEITNVRYALHKDAVTGEVTLRMVIDATGPIKGTAVLNDLPVPRLEVAVGGASLGKLGSQQKLDGKIASQVKLMQVNGSSKLVIDLENMIDETDYRIFALPRDIKADKPYRLVVDIKQPAPPIVYNFTAGLKGKVIALDPGHGGSDPGAIGPGGSQEKTVTLAVAKRLQTLLEKAGAKVVMTRQGDRDVYGASATAVDELKARTTVAAKNKADVFISLHADAFTKPEVGGTSTFYYRKSMYDGLLAKNIQTNIIEAGKLSDRRVNSANFYVVKRSVMPAALVEMAFITNPDEEKLLNSPQFQQKMAQGIYQGLDNFFVEASRNGGGR</sequence>
<feature type="domain" description="MurNAc-LAA" evidence="2">
    <location>
        <begin position="259"/>
        <end position="369"/>
    </location>
</feature>
<dbReference type="SUPFAM" id="SSF53187">
    <property type="entry name" value="Zn-dependent exopeptidases"/>
    <property type="match status" value="1"/>
</dbReference>
<organism evidence="3">
    <name type="scientific">bioreactor metagenome</name>
    <dbReference type="NCBI Taxonomy" id="1076179"/>
    <lineage>
        <taxon>unclassified sequences</taxon>
        <taxon>metagenomes</taxon>
        <taxon>ecological metagenomes</taxon>
    </lineage>
</organism>
<evidence type="ECO:0000259" key="2">
    <source>
        <dbReference type="SMART" id="SM00646"/>
    </source>
</evidence>
<dbReference type="Pfam" id="PF01520">
    <property type="entry name" value="Amidase_3"/>
    <property type="match status" value="1"/>
</dbReference>
<protein>
    <recommendedName>
        <fullName evidence="2">MurNAc-LAA domain-containing protein</fullName>
    </recommendedName>
</protein>
<dbReference type="AlphaFoldDB" id="A0A644TFF2"/>
<evidence type="ECO:0000256" key="1">
    <source>
        <dbReference type="ARBA" id="ARBA00022801"/>
    </source>
</evidence>
<dbReference type="Gene3D" id="2.60.40.3500">
    <property type="match status" value="1"/>
</dbReference>
<reference evidence="3" key="1">
    <citation type="submission" date="2019-08" db="EMBL/GenBank/DDBJ databases">
        <authorList>
            <person name="Kucharzyk K."/>
            <person name="Murdoch R.W."/>
            <person name="Higgins S."/>
            <person name="Loffler F."/>
        </authorList>
    </citation>
    <scope>NUCLEOTIDE SEQUENCE</scope>
</reference>
<dbReference type="SMART" id="SM00646">
    <property type="entry name" value="Ami_3"/>
    <property type="match status" value="1"/>
</dbReference>
<dbReference type="Gene3D" id="3.40.630.40">
    <property type="entry name" value="Zn-dependent exopeptidases"/>
    <property type="match status" value="1"/>
</dbReference>
<proteinExistence type="predicted"/>
<dbReference type="GO" id="GO:0009253">
    <property type="term" value="P:peptidoglycan catabolic process"/>
    <property type="evidence" value="ECO:0007669"/>
    <property type="project" value="InterPro"/>
</dbReference>
<comment type="caution">
    <text evidence="3">The sequence shown here is derived from an EMBL/GenBank/DDBJ whole genome shotgun (WGS) entry which is preliminary data.</text>
</comment>
<dbReference type="PANTHER" id="PTHR30404:SF0">
    <property type="entry name" value="N-ACETYLMURAMOYL-L-ALANINE AMIDASE AMIC"/>
    <property type="match status" value="1"/>
</dbReference>
<dbReference type="InterPro" id="IPR002508">
    <property type="entry name" value="MurNAc-LAA_cat"/>
</dbReference>
<dbReference type="CDD" id="cd02696">
    <property type="entry name" value="MurNAc-LAA"/>
    <property type="match status" value="1"/>
</dbReference>
<dbReference type="GO" id="GO:0030288">
    <property type="term" value="C:outer membrane-bounded periplasmic space"/>
    <property type="evidence" value="ECO:0007669"/>
    <property type="project" value="TreeGrafter"/>
</dbReference>
<dbReference type="GO" id="GO:0008745">
    <property type="term" value="F:N-acetylmuramoyl-L-alanine amidase activity"/>
    <property type="evidence" value="ECO:0007669"/>
    <property type="project" value="InterPro"/>
</dbReference>
<dbReference type="PANTHER" id="PTHR30404">
    <property type="entry name" value="N-ACETYLMURAMOYL-L-ALANINE AMIDASE"/>
    <property type="match status" value="1"/>
</dbReference>
<dbReference type="InterPro" id="IPR050695">
    <property type="entry name" value="N-acetylmuramoyl_amidase_3"/>
</dbReference>
<accession>A0A644TFF2</accession>
<gene>
    <name evidence="3" type="ORF">SDC9_11360</name>
</gene>